<organism evidence="1 2">
    <name type="scientific">Reichenbachiella ulvae</name>
    <dbReference type="NCBI Taxonomy" id="2980104"/>
    <lineage>
        <taxon>Bacteria</taxon>
        <taxon>Pseudomonadati</taxon>
        <taxon>Bacteroidota</taxon>
        <taxon>Cytophagia</taxon>
        <taxon>Cytophagales</taxon>
        <taxon>Reichenbachiellaceae</taxon>
        <taxon>Reichenbachiella</taxon>
    </lineage>
</organism>
<reference evidence="1 2" key="1">
    <citation type="submission" date="2022-10" db="EMBL/GenBank/DDBJ databases">
        <title>Comparative genomics and taxonomic characterization of three novel marine species of genus Reichenbachiella exhibiting antioxidant and polysaccharide degradation activities.</title>
        <authorList>
            <person name="Muhammad N."/>
            <person name="Lee Y.-J."/>
            <person name="Ko J."/>
            <person name="Kim S.-G."/>
        </authorList>
    </citation>
    <scope>NUCLEOTIDE SEQUENCE [LARGE SCALE GENOMIC DNA]</scope>
    <source>
        <strain evidence="1 2">ABR2-5</strain>
    </source>
</reference>
<dbReference type="Proteomes" id="UP001300692">
    <property type="component" value="Unassembled WGS sequence"/>
</dbReference>
<gene>
    <name evidence="1" type="ORF">N7U62_02650</name>
</gene>
<dbReference type="InterPro" id="IPR052517">
    <property type="entry name" value="GlcG_carb_metab_protein"/>
</dbReference>
<evidence type="ECO:0000313" key="2">
    <source>
        <dbReference type="Proteomes" id="UP001300692"/>
    </source>
</evidence>
<accession>A0ABT3CP80</accession>
<protein>
    <submittedName>
        <fullName evidence="1">Heme-binding protein</fullName>
    </submittedName>
</protein>
<comment type="caution">
    <text evidence="1">The sequence shown here is derived from an EMBL/GenBank/DDBJ whole genome shotgun (WGS) entry which is preliminary data.</text>
</comment>
<dbReference type="SUPFAM" id="SSF143744">
    <property type="entry name" value="GlcG-like"/>
    <property type="match status" value="1"/>
</dbReference>
<name>A0ABT3CP80_9BACT</name>
<dbReference type="Gene3D" id="3.30.450.150">
    <property type="entry name" value="Haem-degrading domain"/>
    <property type="match status" value="1"/>
</dbReference>
<sequence>MLTLKEAKQIAEKIMDFAEEEKLNPLAVAVLDKGGHSLCTLRHEDAGILRNDIAFGKAWGALGMGFGTRTFASMTESSQKFQSFVGSLSDMSNGKVVPTQGGVLIRNSDGDLIGAVGVSGDSSENDESAILNTLHDLNYIAQP</sequence>
<dbReference type="Pfam" id="PF03928">
    <property type="entry name" value="HbpS-like"/>
    <property type="match status" value="1"/>
</dbReference>
<proteinExistence type="predicted"/>
<dbReference type="PANTHER" id="PTHR34309">
    <property type="entry name" value="SLR1406 PROTEIN"/>
    <property type="match status" value="1"/>
</dbReference>
<dbReference type="InterPro" id="IPR005624">
    <property type="entry name" value="PduO/GlcC-like"/>
</dbReference>
<dbReference type="EMBL" id="JAOYOD010000001">
    <property type="protein sequence ID" value="MCV9385541.1"/>
    <property type="molecule type" value="Genomic_DNA"/>
</dbReference>
<keyword evidence="2" id="KW-1185">Reference proteome</keyword>
<dbReference type="RefSeq" id="WP_264136327.1">
    <property type="nucleotide sequence ID" value="NZ_JAOYOD010000001.1"/>
</dbReference>
<dbReference type="PANTHER" id="PTHR34309:SF10">
    <property type="entry name" value="SLR1406 PROTEIN"/>
    <property type="match status" value="1"/>
</dbReference>
<evidence type="ECO:0000313" key="1">
    <source>
        <dbReference type="EMBL" id="MCV9385541.1"/>
    </source>
</evidence>
<dbReference type="InterPro" id="IPR038084">
    <property type="entry name" value="PduO/GlcC-like_sf"/>
</dbReference>